<keyword evidence="1" id="KW-0732">Signal</keyword>
<name>A0ABS2GHH9_9FIRM</name>
<dbReference type="Proteomes" id="UP000707138">
    <property type="component" value="Unassembled WGS sequence"/>
</dbReference>
<proteinExistence type="predicted"/>
<organism evidence="3 4">
    <name type="scientific">Veillonella magna</name>
    <dbReference type="NCBI Taxonomy" id="464322"/>
    <lineage>
        <taxon>Bacteria</taxon>
        <taxon>Bacillati</taxon>
        <taxon>Bacillota</taxon>
        <taxon>Negativicutes</taxon>
        <taxon>Veillonellales</taxon>
        <taxon>Veillonellaceae</taxon>
        <taxon>Veillonella</taxon>
    </lineage>
</organism>
<evidence type="ECO:0000259" key="2">
    <source>
        <dbReference type="Pfam" id="PF09992"/>
    </source>
</evidence>
<dbReference type="EMBL" id="JACJLA010000009">
    <property type="protein sequence ID" value="MBM6912873.1"/>
    <property type="molecule type" value="Genomic_DNA"/>
</dbReference>
<feature type="domain" description="Phosphodiester glycosidase" evidence="2">
    <location>
        <begin position="328"/>
        <end position="435"/>
    </location>
</feature>
<dbReference type="InterPro" id="IPR018711">
    <property type="entry name" value="NAGPA"/>
</dbReference>
<feature type="chain" id="PRO_5045323070" evidence="1">
    <location>
        <begin position="27"/>
        <end position="463"/>
    </location>
</feature>
<keyword evidence="3" id="KW-0378">Hydrolase</keyword>
<evidence type="ECO:0000313" key="3">
    <source>
        <dbReference type="EMBL" id="MBM6912873.1"/>
    </source>
</evidence>
<dbReference type="Gene3D" id="2.60.40.3500">
    <property type="match status" value="1"/>
</dbReference>
<evidence type="ECO:0000313" key="4">
    <source>
        <dbReference type="Proteomes" id="UP000707138"/>
    </source>
</evidence>
<dbReference type="Pfam" id="PF09992">
    <property type="entry name" value="NAGPA"/>
    <property type="match status" value="1"/>
</dbReference>
<dbReference type="GO" id="GO:0016798">
    <property type="term" value="F:hydrolase activity, acting on glycosyl bonds"/>
    <property type="evidence" value="ECO:0007669"/>
    <property type="project" value="UniProtKB-KW"/>
</dbReference>
<keyword evidence="4" id="KW-1185">Reference proteome</keyword>
<comment type="caution">
    <text evidence="3">The sequence shown here is derived from an EMBL/GenBank/DDBJ whole genome shotgun (WGS) entry which is preliminary data.</text>
</comment>
<protein>
    <submittedName>
        <fullName evidence="3">Phosphodiester glycosidase family protein</fullName>
    </submittedName>
</protein>
<sequence length="463" mass="49650">MKHWRHWLFGGMTIAACCWAHPMAEAADITALTAIDNVGHTRLVMDMDGLPDTYSTAYHGDTHTMTIHLHDTSNKVTSPMERRGQGEGVLKGIRLQPESGGTAIEMQADRSIKHHIITLANPDRMIVDLFTDYDQKLVRHLTDGVALTKWHTSSDEGRVEASVVTVTADTPFRSETVVPAKSLQQVAAAKPQVVVVRGDGQAMTTPQPVYIGAKAALSAVKQAVTTGALKESDLRPQAELCFTPGNGYSIHSEAPVLHARINGMEYTINGINRERHENELIAYTVDNGPSTGTNQYGFEVAVKNNIVIGAYKQNAPLTPGSIVLSGHGDKAKLLESVLVGMPVVITKQAPIATVGPAGSRWYRGGTTVLENGRIMAKRPDILQARTLLGTVGDGSLLVMAVDRHVNSVGVTAAEGAELLRSLGAVNAMELIGQGAVDIFGDGAYVHEYVANQPTEYQEVLTVG</sequence>
<gene>
    <name evidence="3" type="ORF">H6A01_05995</name>
</gene>
<dbReference type="PROSITE" id="PS51257">
    <property type="entry name" value="PROKAR_LIPOPROTEIN"/>
    <property type="match status" value="1"/>
</dbReference>
<reference evidence="3 4" key="1">
    <citation type="journal article" date="2021" name="Sci. Rep.">
        <title>The distribution of antibiotic resistance genes in chicken gut microbiota commensals.</title>
        <authorList>
            <person name="Juricova H."/>
            <person name="Matiasovicova J."/>
            <person name="Kubasova T."/>
            <person name="Cejkova D."/>
            <person name="Rychlik I."/>
        </authorList>
    </citation>
    <scope>NUCLEOTIDE SEQUENCE [LARGE SCALE GENOMIC DNA]</scope>
    <source>
        <strain evidence="3 4">An537</strain>
    </source>
</reference>
<keyword evidence="3" id="KW-0326">Glycosidase</keyword>
<accession>A0ABS2GHH9</accession>
<evidence type="ECO:0000256" key="1">
    <source>
        <dbReference type="SAM" id="SignalP"/>
    </source>
</evidence>
<feature type="signal peptide" evidence="1">
    <location>
        <begin position="1"/>
        <end position="26"/>
    </location>
</feature>
<dbReference type="RefSeq" id="WP_205087900.1">
    <property type="nucleotide sequence ID" value="NZ_JACJLA010000009.1"/>
</dbReference>